<keyword evidence="2" id="KW-1185">Reference proteome</keyword>
<dbReference type="InterPro" id="IPR002591">
    <property type="entry name" value="Phosphodiest/P_Trfase"/>
</dbReference>
<dbReference type="PANTHER" id="PTHR10151:SF114">
    <property type="entry name" value="ECTONUCLEOTIDE PYROPHOSPHATASE_PHOSPHODIESTERASE C27A7.3"/>
    <property type="match status" value="1"/>
</dbReference>
<reference evidence="1 2" key="1">
    <citation type="submission" date="2013-12" db="EMBL/GenBank/DDBJ databases">
        <title>Draft genome of the parsitic nematode Ancylostoma duodenale.</title>
        <authorList>
            <person name="Mitreva M."/>
        </authorList>
    </citation>
    <scope>NUCLEOTIDE SEQUENCE [LARGE SCALE GENOMIC DNA]</scope>
    <source>
        <strain evidence="1 2">Zhejiang</strain>
    </source>
</reference>
<dbReference type="AlphaFoldDB" id="A0A0C2CS16"/>
<dbReference type="Gene3D" id="3.40.720.10">
    <property type="entry name" value="Alkaline Phosphatase, subunit A"/>
    <property type="match status" value="1"/>
</dbReference>
<gene>
    <name evidence="1" type="ORF">ANCDUO_17320</name>
</gene>
<dbReference type="SUPFAM" id="SSF53649">
    <property type="entry name" value="Alkaline phosphatase-like"/>
    <property type="match status" value="2"/>
</dbReference>
<name>A0A0C2CS16_9BILA</name>
<dbReference type="Pfam" id="PF01663">
    <property type="entry name" value="Phosphodiest"/>
    <property type="match status" value="1"/>
</dbReference>
<feature type="non-terminal residue" evidence="1">
    <location>
        <position position="1"/>
    </location>
</feature>
<dbReference type="OrthoDB" id="5835412at2759"/>
<dbReference type="Proteomes" id="UP000054047">
    <property type="component" value="Unassembled WGS sequence"/>
</dbReference>
<proteinExistence type="predicted"/>
<accession>A0A0C2CS16</accession>
<sequence>YLQPQPPLLIISLSGLTKSLVSESFPTLRELDDFGVSTKAVLPCFPSQNNTNKLAIATGLFPQAQNFDSDAISGLINASDFGTKQPIWLAYKQQINGITALHSWPLHPFEDDATNRTSSLSCSKDGGVRVFLPSTTPTRWHYGDSDIAGDVIILTRRGMEKCRNCKPKEMTDLSGFDYLDESMQTVFYAQGPSFKSGAVLPPFQNVEYMNLWLDLLNMHYVPNNGSVGFMNEILNQPIKRERSRRFGIRECPFTQEERVVNCGGCTALQKVRVANWMNSCTQPNRPVVMLSSTSSLLCYQKICEKLIVRGTSGDKSRALVELFHSNNTLARSQSQCLFVSSRYELQCPTLSVPEGQELHSLSANPKK</sequence>
<feature type="non-terminal residue" evidence="1">
    <location>
        <position position="367"/>
    </location>
</feature>
<protein>
    <submittedName>
        <fullName evidence="1">Uncharacterized protein</fullName>
    </submittedName>
</protein>
<dbReference type="GO" id="GO:0055120">
    <property type="term" value="C:striated muscle dense body"/>
    <property type="evidence" value="ECO:0007669"/>
    <property type="project" value="TreeGrafter"/>
</dbReference>
<dbReference type="GO" id="GO:0016529">
    <property type="term" value="C:sarcoplasmic reticulum"/>
    <property type="evidence" value="ECO:0007669"/>
    <property type="project" value="TreeGrafter"/>
</dbReference>
<dbReference type="PANTHER" id="PTHR10151">
    <property type="entry name" value="ECTONUCLEOTIDE PYROPHOSPHATASE/PHOSPHODIESTERASE"/>
    <property type="match status" value="1"/>
</dbReference>
<dbReference type="InterPro" id="IPR017850">
    <property type="entry name" value="Alkaline_phosphatase_core_sf"/>
</dbReference>
<evidence type="ECO:0000313" key="2">
    <source>
        <dbReference type="Proteomes" id="UP000054047"/>
    </source>
</evidence>
<evidence type="ECO:0000313" key="1">
    <source>
        <dbReference type="EMBL" id="KIH52577.1"/>
    </source>
</evidence>
<dbReference type="EMBL" id="KN743294">
    <property type="protein sequence ID" value="KIH52577.1"/>
    <property type="molecule type" value="Genomic_DNA"/>
</dbReference>
<organism evidence="1 2">
    <name type="scientific">Ancylostoma duodenale</name>
    <dbReference type="NCBI Taxonomy" id="51022"/>
    <lineage>
        <taxon>Eukaryota</taxon>
        <taxon>Metazoa</taxon>
        <taxon>Ecdysozoa</taxon>
        <taxon>Nematoda</taxon>
        <taxon>Chromadorea</taxon>
        <taxon>Rhabditida</taxon>
        <taxon>Rhabditina</taxon>
        <taxon>Rhabditomorpha</taxon>
        <taxon>Strongyloidea</taxon>
        <taxon>Ancylostomatidae</taxon>
        <taxon>Ancylostomatinae</taxon>
        <taxon>Ancylostoma</taxon>
    </lineage>
</organism>
<dbReference type="GO" id="GO:0031674">
    <property type="term" value="C:I band"/>
    <property type="evidence" value="ECO:0007669"/>
    <property type="project" value="TreeGrafter"/>
</dbReference>